<reference evidence="2 3" key="1">
    <citation type="submission" date="2013-02" db="EMBL/GenBank/DDBJ databases">
        <title>The Genome Annotation of Plasmodium falciparum Palo Alto/Uganda.</title>
        <authorList>
            <consortium name="The Broad Institute Genome Sequencing Platform"/>
            <consortium name="The Broad Institute Genome Sequencing Center for Infectious Disease"/>
            <person name="Neafsey D."/>
            <person name="Hoffman S."/>
            <person name="Volkman S."/>
            <person name="Rosenthal P."/>
            <person name="Walker B."/>
            <person name="Young S.K."/>
            <person name="Zeng Q."/>
            <person name="Gargeya S."/>
            <person name="Fitzgerald M."/>
            <person name="Haas B."/>
            <person name="Abouelleil A."/>
            <person name="Allen A.W."/>
            <person name="Alvarado L."/>
            <person name="Arachchi H.M."/>
            <person name="Berlin A.M."/>
            <person name="Chapman S.B."/>
            <person name="Gainer-Dewar J."/>
            <person name="Goldberg J."/>
            <person name="Griggs A."/>
            <person name="Gujja S."/>
            <person name="Hansen M."/>
            <person name="Howarth C."/>
            <person name="Imamovic A."/>
            <person name="Ireland A."/>
            <person name="Larimer J."/>
            <person name="McCowan C."/>
            <person name="Murphy C."/>
            <person name="Pearson M."/>
            <person name="Poon T.W."/>
            <person name="Priest M."/>
            <person name="Roberts A."/>
            <person name="Saif S."/>
            <person name="Shea T."/>
            <person name="Sisk P."/>
            <person name="Sykes S."/>
            <person name="Wortman J."/>
            <person name="Nusbaum C."/>
            <person name="Birren B."/>
        </authorList>
    </citation>
    <scope>NUCLEOTIDE SEQUENCE [LARGE SCALE GENOMIC DNA]</scope>
    <source>
        <strain evidence="2 3">Palo Alto/Uganda</strain>
    </source>
</reference>
<evidence type="ECO:0000313" key="2">
    <source>
        <dbReference type="EMBL" id="ETW56453.1"/>
    </source>
</evidence>
<reference evidence="2 3" key="2">
    <citation type="submission" date="2013-02" db="EMBL/GenBank/DDBJ databases">
        <title>The Genome Sequence of Plasmodium falciparum Palo Alto/Uganda.</title>
        <authorList>
            <consortium name="The Broad Institute Genome Sequencing Platform"/>
            <consortium name="The Broad Institute Genome Sequencing Center for Infectious Disease"/>
            <person name="Neafsey D."/>
            <person name="Cheeseman I."/>
            <person name="Volkman S."/>
            <person name="Adams J."/>
            <person name="Walker B."/>
            <person name="Young S.K."/>
            <person name="Zeng Q."/>
            <person name="Gargeya S."/>
            <person name="Fitzgerald M."/>
            <person name="Haas B."/>
            <person name="Abouelleil A."/>
            <person name="Alvarado L."/>
            <person name="Arachchi H.M."/>
            <person name="Berlin A.M."/>
            <person name="Chapman S.B."/>
            <person name="Dewar J."/>
            <person name="Goldberg J."/>
            <person name="Griggs A."/>
            <person name="Gujja S."/>
            <person name="Hansen M."/>
            <person name="Howarth C."/>
            <person name="Imamovic A."/>
            <person name="Larimer J."/>
            <person name="McCowan C."/>
            <person name="Murphy C."/>
            <person name="Neiman D."/>
            <person name="Pearson M."/>
            <person name="Priest M."/>
            <person name="Roberts A."/>
            <person name="Saif S."/>
            <person name="Shea T."/>
            <person name="Sisk P."/>
            <person name="Sykes S."/>
            <person name="Wortman J."/>
            <person name="Nusbaum C."/>
            <person name="Birren B."/>
        </authorList>
    </citation>
    <scope>NUCLEOTIDE SEQUENCE [LARGE SCALE GENOMIC DNA]</scope>
    <source>
        <strain evidence="2 3">Palo Alto/Uganda</strain>
    </source>
</reference>
<dbReference type="AlphaFoldDB" id="W4J2F9"/>
<proteinExistence type="predicted"/>
<name>W4J2F9_PLAFP</name>
<accession>W4J2F9</accession>
<keyword evidence="1" id="KW-0812">Transmembrane</keyword>
<organism evidence="2 3">
    <name type="scientific">Plasmodium falciparum (isolate Palo Alto / Uganda)</name>
    <dbReference type="NCBI Taxonomy" id="57270"/>
    <lineage>
        <taxon>Eukaryota</taxon>
        <taxon>Sar</taxon>
        <taxon>Alveolata</taxon>
        <taxon>Apicomplexa</taxon>
        <taxon>Aconoidasida</taxon>
        <taxon>Haemosporida</taxon>
        <taxon>Plasmodiidae</taxon>
        <taxon>Plasmodium</taxon>
        <taxon>Plasmodium (Laverania)</taxon>
    </lineage>
</organism>
<feature type="transmembrane region" description="Helical" evidence="1">
    <location>
        <begin position="43"/>
        <end position="60"/>
    </location>
</feature>
<protein>
    <submittedName>
        <fullName evidence="2">Uncharacterized protein</fullName>
    </submittedName>
</protein>
<evidence type="ECO:0000256" key="1">
    <source>
        <dbReference type="SAM" id="Phobius"/>
    </source>
</evidence>
<evidence type="ECO:0000313" key="3">
    <source>
        <dbReference type="Proteomes" id="UP000019103"/>
    </source>
</evidence>
<keyword evidence="1" id="KW-0472">Membrane</keyword>
<keyword evidence="1" id="KW-1133">Transmembrane helix</keyword>
<gene>
    <name evidence="2" type="ORF">PFUGPA_01624</name>
</gene>
<dbReference type="EMBL" id="KI927304">
    <property type="protein sequence ID" value="ETW56453.1"/>
    <property type="molecule type" value="Genomic_DNA"/>
</dbReference>
<sequence>MGICNIIIHFYICFLFFLKNGNFKILVATHSCNTHIKMIDEKILYIYIIYINILNVVKYYKRRVFNKILNISRYLFRKKLLTKYGTTKIKS</sequence>
<dbReference type="Proteomes" id="UP000019103">
    <property type="component" value="Unassembled WGS sequence"/>
</dbReference>